<feature type="domain" description="Apple" evidence="26">
    <location>
        <begin position="354"/>
        <end position="432"/>
    </location>
</feature>
<proteinExistence type="inferred from homology"/>
<dbReference type="InterPro" id="IPR036426">
    <property type="entry name" value="Bulb-type_lectin_dom_sf"/>
</dbReference>
<comment type="similarity">
    <text evidence="20">Belongs to the protein kinase superfamily. Ser/Thr protein kinase family.</text>
</comment>
<protein>
    <recommendedName>
        <fullName evidence="20">Receptor-like serine/threonine-protein kinase</fullName>
        <ecNumber evidence="20">2.7.11.1</ecNumber>
    </recommendedName>
</protein>
<organism evidence="27 28">
    <name type="scientific">Digitaria exilis</name>
    <dbReference type="NCBI Taxonomy" id="1010633"/>
    <lineage>
        <taxon>Eukaryota</taxon>
        <taxon>Viridiplantae</taxon>
        <taxon>Streptophyta</taxon>
        <taxon>Embryophyta</taxon>
        <taxon>Tracheophyta</taxon>
        <taxon>Spermatophyta</taxon>
        <taxon>Magnoliopsida</taxon>
        <taxon>Liliopsida</taxon>
        <taxon>Poales</taxon>
        <taxon>Poaceae</taxon>
        <taxon>PACMAD clade</taxon>
        <taxon>Panicoideae</taxon>
        <taxon>Panicodae</taxon>
        <taxon>Paniceae</taxon>
        <taxon>Anthephorinae</taxon>
        <taxon>Digitaria</taxon>
    </lineage>
</organism>
<evidence type="ECO:0000256" key="8">
    <source>
        <dbReference type="ARBA" id="ARBA00022729"/>
    </source>
</evidence>
<feature type="domain" description="Bulb-type lectin" evidence="25">
    <location>
        <begin position="25"/>
        <end position="155"/>
    </location>
</feature>
<dbReference type="FunFam" id="3.30.200.20:FF:000370">
    <property type="entry name" value="Receptor-like protein kinase 4"/>
    <property type="match status" value="1"/>
</dbReference>
<dbReference type="Gene3D" id="2.90.10.10">
    <property type="entry name" value="Bulb-type lectin domain"/>
    <property type="match status" value="1"/>
</dbReference>
<evidence type="ECO:0000259" key="24">
    <source>
        <dbReference type="PROSITE" id="PS50011"/>
    </source>
</evidence>
<dbReference type="InterPro" id="IPR000858">
    <property type="entry name" value="S_locus_glycoprot_dom"/>
</dbReference>
<keyword evidence="15" id="KW-1015">Disulfide bond</keyword>
<dbReference type="Pfam" id="PF00954">
    <property type="entry name" value="S_locus_glycop"/>
    <property type="match status" value="1"/>
</dbReference>
<keyword evidence="13 22" id="KW-1133">Transmembrane helix</keyword>
<keyword evidence="3 20" id="KW-0723">Serine/threonine-protein kinase</keyword>
<dbReference type="SUPFAM" id="SSF56112">
    <property type="entry name" value="Protein kinase-like (PK-like)"/>
    <property type="match status" value="1"/>
</dbReference>
<evidence type="ECO:0000256" key="2">
    <source>
        <dbReference type="ARBA" id="ARBA00022475"/>
    </source>
</evidence>
<dbReference type="AlphaFoldDB" id="A0A835A6L1"/>
<dbReference type="PROSITE" id="PS00107">
    <property type="entry name" value="PROTEIN_KINASE_ATP"/>
    <property type="match status" value="1"/>
</dbReference>
<dbReference type="FunFam" id="1.10.510.10:FF:000537">
    <property type="entry name" value="Putative receptor-like protein kinase"/>
    <property type="match status" value="1"/>
</dbReference>
<keyword evidence="16" id="KW-0675">Receptor</keyword>
<evidence type="ECO:0000256" key="21">
    <source>
        <dbReference type="PROSITE-ProRule" id="PRU10141"/>
    </source>
</evidence>
<evidence type="ECO:0000256" key="12">
    <source>
        <dbReference type="ARBA" id="ARBA00022840"/>
    </source>
</evidence>
<evidence type="ECO:0000256" key="7">
    <source>
        <dbReference type="ARBA" id="ARBA00022692"/>
    </source>
</evidence>
<dbReference type="CDD" id="cd00028">
    <property type="entry name" value="B_lectin"/>
    <property type="match status" value="1"/>
</dbReference>
<dbReference type="InterPro" id="IPR003609">
    <property type="entry name" value="Pan_app"/>
</dbReference>
<keyword evidence="11 20" id="KW-0418">Kinase</keyword>
<evidence type="ECO:0000256" key="11">
    <source>
        <dbReference type="ARBA" id="ARBA00022777"/>
    </source>
</evidence>
<dbReference type="GO" id="GO:0004674">
    <property type="term" value="F:protein serine/threonine kinase activity"/>
    <property type="evidence" value="ECO:0007669"/>
    <property type="project" value="UniProtKB-KW"/>
</dbReference>
<keyword evidence="2" id="KW-1003">Cell membrane</keyword>
<dbReference type="PROSITE" id="PS00108">
    <property type="entry name" value="PROTEIN_KINASE_ST"/>
    <property type="match status" value="1"/>
</dbReference>
<evidence type="ECO:0000256" key="16">
    <source>
        <dbReference type="ARBA" id="ARBA00023170"/>
    </source>
</evidence>
<dbReference type="GO" id="GO:0048544">
    <property type="term" value="P:recognition of pollen"/>
    <property type="evidence" value="ECO:0007669"/>
    <property type="project" value="InterPro"/>
</dbReference>
<keyword evidence="14 22" id="KW-0472">Membrane</keyword>
<dbReference type="PIRSF" id="PIRSF000641">
    <property type="entry name" value="SRK"/>
    <property type="match status" value="1"/>
</dbReference>
<dbReference type="OrthoDB" id="643280at2759"/>
<dbReference type="Gene3D" id="1.10.510.10">
    <property type="entry name" value="Transferase(Phosphotransferase) domain 1"/>
    <property type="match status" value="1"/>
</dbReference>
<dbReference type="SMART" id="SM00473">
    <property type="entry name" value="PAN_AP"/>
    <property type="match status" value="1"/>
</dbReference>
<evidence type="ECO:0000256" key="15">
    <source>
        <dbReference type="ARBA" id="ARBA00023157"/>
    </source>
</evidence>
<feature type="domain" description="Protein kinase" evidence="24">
    <location>
        <begin position="500"/>
        <end position="730"/>
    </location>
</feature>
<dbReference type="SMART" id="SM00220">
    <property type="entry name" value="S_TKc"/>
    <property type="match status" value="1"/>
</dbReference>
<dbReference type="Pfam" id="PF00069">
    <property type="entry name" value="Pkinase"/>
    <property type="match status" value="1"/>
</dbReference>
<dbReference type="InterPro" id="IPR008271">
    <property type="entry name" value="Ser/Thr_kinase_AS"/>
</dbReference>
<evidence type="ECO:0000256" key="10">
    <source>
        <dbReference type="ARBA" id="ARBA00022741"/>
    </source>
</evidence>
<evidence type="ECO:0000256" key="17">
    <source>
        <dbReference type="ARBA" id="ARBA00023180"/>
    </source>
</evidence>
<feature type="signal peptide" evidence="23">
    <location>
        <begin position="1"/>
        <end position="24"/>
    </location>
</feature>
<dbReference type="InterPro" id="IPR017441">
    <property type="entry name" value="Protein_kinase_ATP_BS"/>
</dbReference>
<dbReference type="GO" id="GO:0005886">
    <property type="term" value="C:plasma membrane"/>
    <property type="evidence" value="ECO:0007669"/>
    <property type="project" value="UniProtKB-SubCell"/>
</dbReference>
<keyword evidence="9" id="KW-0430">Lectin</keyword>
<evidence type="ECO:0000313" key="27">
    <source>
        <dbReference type="EMBL" id="KAF8642749.1"/>
    </source>
</evidence>
<dbReference type="EMBL" id="JACEFO010003286">
    <property type="protein sequence ID" value="KAF8642749.1"/>
    <property type="molecule type" value="Genomic_DNA"/>
</dbReference>
<evidence type="ECO:0000313" key="28">
    <source>
        <dbReference type="Proteomes" id="UP000636709"/>
    </source>
</evidence>
<keyword evidence="4" id="KW-0245">EGF-like domain</keyword>
<dbReference type="InterPro" id="IPR024171">
    <property type="entry name" value="SRK-like_kinase"/>
</dbReference>
<feature type="binding site" evidence="21">
    <location>
        <position position="529"/>
    </location>
    <ligand>
        <name>ATP</name>
        <dbReference type="ChEBI" id="CHEBI:30616"/>
    </ligand>
</feature>
<dbReference type="InterPro" id="IPR000719">
    <property type="entry name" value="Prot_kinase_dom"/>
</dbReference>
<dbReference type="PROSITE" id="PS50948">
    <property type="entry name" value="PAN"/>
    <property type="match status" value="1"/>
</dbReference>
<dbReference type="InterPro" id="IPR001480">
    <property type="entry name" value="Bulb-type_lectin_dom"/>
</dbReference>
<keyword evidence="12 20" id="KW-0067">ATP-binding</keyword>
<gene>
    <name evidence="27" type="ORF">HU200_067131</name>
</gene>
<feature type="chain" id="PRO_5032991173" description="Receptor-like serine/threonine-protein kinase" evidence="23">
    <location>
        <begin position="25"/>
        <end position="730"/>
    </location>
</feature>
<evidence type="ECO:0000256" key="4">
    <source>
        <dbReference type="ARBA" id="ARBA00022536"/>
    </source>
</evidence>
<sequence length="730" mass="81858">MTTSLASCALSLLLLLSLQYHSQASDTLTANQQLSENQKLISQDGNFALGFFQPAALVEGSNDKWYIGIWYNKIPTQTIVWVANRGKSVSDPVSSNLIISGDGNLVLLANHSKSPIWSTNIKKNIANSSTKVVLHNSGNLIVTHDSTNSTVLWQSFDDFTDTWLPGSKLSRNKKTGVIKRMVSWKDRGDPAPGLFSIQLDPDGSPQYILLWNSSIVYWATGNWSGNAYTGVPELSPTNMYPNSGYTFQFVDHHVETYFMYTVKNDAQTFTRAILDVSGLFQTLVWTNASQAWTTFFTQPKAKCSVYGVCGENSKCTENDASSCSCLKGFTEKYPENWKLDDHTAGCRRNVPLKCGNNSSMKTKQDRFYVINSVKLPDDAQKIDAANVRACELTCLKNCSCIAYSYNGTCWFWYNHLMNLQDNIGGSTYSISIRLDASELPNSGTKKWWVTIFIIGGLIVLCFGAAILYFTHRKQRYINGLNHNDGSLINFKYRDLQFLTSNFSERLGAGSFGSVFKGVLPDATIVAVKKLEGFHQGEKQFRAEVSTIGKIHHINLIRLHGFCSKGPMRLLVYEYMPSGSLDKHLFGSSTTTLSWKIRYQIATGIAKGLAYLHEECRDCIMHCDIKPQNILLDASFVPKVADFGLAKLLGRDFSRVLTSMRGTIGYLAPEWISGEAITTKADVFSYGMMLFEIISGKRIWNIQRQAWEHFFLWWLRGSFLKEKCIHCLALS</sequence>
<accession>A0A835A6L1</accession>
<keyword evidence="28" id="KW-1185">Reference proteome</keyword>
<dbReference type="PANTHER" id="PTHR47974">
    <property type="entry name" value="OS07G0415500 PROTEIN"/>
    <property type="match status" value="1"/>
</dbReference>
<evidence type="ECO:0000259" key="26">
    <source>
        <dbReference type="PROSITE" id="PS50948"/>
    </source>
</evidence>
<comment type="subcellular location">
    <subcellularLocation>
        <location evidence="1">Cell membrane</location>
        <topology evidence="1">Single-pass type I membrane protein</topology>
    </subcellularLocation>
</comment>
<dbReference type="Pfam" id="PF08276">
    <property type="entry name" value="PAN_2"/>
    <property type="match status" value="1"/>
</dbReference>
<dbReference type="PANTHER" id="PTHR47974:SF19">
    <property type="entry name" value="RECEPTOR-LIKE SERINE_THREONINE-PROTEIN KINASE"/>
    <property type="match status" value="1"/>
</dbReference>
<keyword evidence="5" id="KW-0597">Phosphoprotein</keyword>
<keyword evidence="6 20" id="KW-0808">Transferase</keyword>
<dbReference type="SUPFAM" id="SSF51110">
    <property type="entry name" value="alpha-D-mannose-specific plant lectins"/>
    <property type="match status" value="1"/>
</dbReference>
<evidence type="ECO:0000256" key="6">
    <source>
        <dbReference type="ARBA" id="ARBA00022679"/>
    </source>
</evidence>
<keyword evidence="8 23" id="KW-0732">Signal</keyword>
<evidence type="ECO:0000256" key="13">
    <source>
        <dbReference type="ARBA" id="ARBA00022989"/>
    </source>
</evidence>
<dbReference type="SMART" id="SM00108">
    <property type="entry name" value="B_lectin"/>
    <property type="match status" value="1"/>
</dbReference>
<comment type="catalytic activity">
    <reaction evidence="18 20">
        <text>L-threonyl-[protein] + ATP = O-phospho-L-threonyl-[protein] + ADP + H(+)</text>
        <dbReference type="Rhea" id="RHEA:46608"/>
        <dbReference type="Rhea" id="RHEA-COMP:11060"/>
        <dbReference type="Rhea" id="RHEA-COMP:11605"/>
        <dbReference type="ChEBI" id="CHEBI:15378"/>
        <dbReference type="ChEBI" id="CHEBI:30013"/>
        <dbReference type="ChEBI" id="CHEBI:30616"/>
        <dbReference type="ChEBI" id="CHEBI:61977"/>
        <dbReference type="ChEBI" id="CHEBI:456216"/>
        <dbReference type="EC" id="2.7.11.1"/>
    </reaction>
</comment>
<evidence type="ECO:0000256" key="9">
    <source>
        <dbReference type="ARBA" id="ARBA00022734"/>
    </source>
</evidence>
<reference evidence="27" key="1">
    <citation type="submission" date="2020-07" db="EMBL/GenBank/DDBJ databases">
        <title>Genome sequence and genetic diversity analysis of an under-domesticated orphan crop, white fonio (Digitaria exilis).</title>
        <authorList>
            <person name="Bennetzen J.L."/>
            <person name="Chen S."/>
            <person name="Ma X."/>
            <person name="Wang X."/>
            <person name="Yssel A.E.J."/>
            <person name="Chaluvadi S.R."/>
            <person name="Johnson M."/>
            <person name="Gangashetty P."/>
            <person name="Hamidou F."/>
            <person name="Sanogo M.D."/>
            <person name="Zwaenepoel A."/>
            <person name="Wallace J."/>
            <person name="Van De Peer Y."/>
            <person name="Van Deynze A."/>
        </authorList>
    </citation>
    <scope>NUCLEOTIDE SEQUENCE</scope>
    <source>
        <tissue evidence="27">Leaves</tissue>
    </source>
</reference>
<evidence type="ECO:0000256" key="14">
    <source>
        <dbReference type="ARBA" id="ARBA00023136"/>
    </source>
</evidence>
<evidence type="ECO:0000256" key="18">
    <source>
        <dbReference type="ARBA" id="ARBA00047899"/>
    </source>
</evidence>
<evidence type="ECO:0000256" key="23">
    <source>
        <dbReference type="SAM" id="SignalP"/>
    </source>
</evidence>
<dbReference type="FunFam" id="2.90.10.10:FF:000002">
    <property type="entry name" value="Serine/threonine-protein kinase"/>
    <property type="match status" value="1"/>
</dbReference>
<evidence type="ECO:0000259" key="25">
    <source>
        <dbReference type="PROSITE" id="PS50927"/>
    </source>
</evidence>
<dbReference type="Gene3D" id="3.30.200.20">
    <property type="entry name" value="Phosphorylase Kinase, domain 1"/>
    <property type="match status" value="1"/>
</dbReference>
<keyword evidence="7 22" id="KW-0812">Transmembrane</keyword>
<dbReference type="PROSITE" id="PS50011">
    <property type="entry name" value="PROTEIN_KINASE_DOM"/>
    <property type="match status" value="1"/>
</dbReference>
<dbReference type="GO" id="GO:0051707">
    <property type="term" value="P:response to other organism"/>
    <property type="evidence" value="ECO:0007669"/>
    <property type="project" value="UniProtKB-ARBA"/>
</dbReference>
<comment type="caution">
    <text evidence="27">The sequence shown here is derived from an EMBL/GenBank/DDBJ whole genome shotgun (WGS) entry which is preliminary data.</text>
</comment>
<evidence type="ECO:0000256" key="20">
    <source>
        <dbReference type="PIRNR" id="PIRNR000641"/>
    </source>
</evidence>
<feature type="transmembrane region" description="Helical" evidence="22">
    <location>
        <begin position="447"/>
        <end position="469"/>
    </location>
</feature>
<dbReference type="InterPro" id="IPR011009">
    <property type="entry name" value="Kinase-like_dom_sf"/>
</dbReference>
<comment type="catalytic activity">
    <reaction evidence="19 20">
        <text>L-seryl-[protein] + ATP = O-phospho-L-seryl-[protein] + ADP + H(+)</text>
        <dbReference type="Rhea" id="RHEA:17989"/>
        <dbReference type="Rhea" id="RHEA-COMP:9863"/>
        <dbReference type="Rhea" id="RHEA-COMP:11604"/>
        <dbReference type="ChEBI" id="CHEBI:15378"/>
        <dbReference type="ChEBI" id="CHEBI:29999"/>
        <dbReference type="ChEBI" id="CHEBI:30616"/>
        <dbReference type="ChEBI" id="CHEBI:83421"/>
        <dbReference type="ChEBI" id="CHEBI:456216"/>
        <dbReference type="EC" id="2.7.11.1"/>
    </reaction>
</comment>
<evidence type="ECO:0000256" key="1">
    <source>
        <dbReference type="ARBA" id="ARBA00004251"/>
    </source>
</evidence>
<dbReference type="EC" id="2.7.11.1" evidence="20"/>
<keyword evidence="10 20" id="KW-0547">Nucleotide-binding</keyword>
<dbReference type="PROSITE" id="PS50927">
    <property type="entry name" value="BULB_LECTIN"/>
    <property type="match status" value="1"/>
</dbReference>
<evidence type="ECO:0000256" key="5">
    <source>
        <dbReference type="ARBA" id="ARBA00022553"/>
    </source>
</evidence>
<dbReference type="Pfam" id="PF01453">
    <property type="entry name" value="B_lectin"/>
    <property type="match status" value="1"/>
</dbReference>
<evidence type="ECO:0000256" key="3">
    <source>
        <dbReference type="ARBA" id="ARBA00022527"/>
    </source>
</evidence>
<dbReference type="Proteomes" id="UP000636709">
    <property type="component" value="Unassembled WGS sequence"/>
</dbReference>
<dbReference type="CDD" id="cd01098">
    <property type="entry name" value="PAN_AP_plant"/>
    <property type="match status" value="1"/>
</dbReference>
<name>A0A835A6L1_9POAL</name>
<evidence type="ECO:0000256" key="22">
    <source>
        <dbReference type="SAM" id="Phobius"/>
    </source>
</evidence>
<dbReference type="GO" id="GO:0005524">
    <property type="term" value="F:ATP binding"/>
    <property type="evidence" value="ECO:0007669"/>
    <property type="project" value="UniProtKB-UniRule"/>
</dbReference>
<dbReference type="GO" id="GO:0030246">
    <property type="term" value="F:carbohydrate binding"/>
    <property type="evidence" value="ECO:0007669"/>
    <property type="project" value="UniProtKB-KW"/>
</dbReference>
<keyword evidence="17" id="KW-0325">Glycoprotein</keyword>
<evidence type="ECO:0000256" key="19">
    <source>
        <dbReference type="ARBA" id="ARBA00048679"/>
    </source>
</evidence>